<dbReference type="Gene3D" id="2.60.40.10">
    <property type="entry name" value="Immunoglobulins"/>
    <property type="match status" value="3"/>
</dbReference>
<dbReference type="SMART" id="SM00460">
    <property type="entry name" value="TGc"/>
    <property type="match status" value="1"/>
</dbReference>
<evidence type="ECO:0000313" key="11">
    <source>
        <dbReference type="EnsemblMetazoa" id="AAEL026610-PA"/>
    </source>
</evidence>
<evidence type="ECO:0000256" key="6">
    <source>
        <dbReference type="ARBA" id="ARBA00024222"/>
    </source>
</evidence>
<evidence type="ECO:0000256" key="2">
    <source>
        <dbReference type="ARBA" id="ARBA00022679"/>
    </source>
</evidence>
<accession>A0A6I8TUA4</accession>
<dbReference type="InterPro" id="IPR023608">
    <property type="entry name" value="Transglutaminase_animal"/>
</dbReference>
<dbReference type="Gene3D" id="3.90.260.10">
    <property type="entry name" value="Transglutaminase-like"/>
    <property type="match status" value="1"/>
</dbReference>
<feature type="domain" description="Transglutaminase-like" evidence="9">
    <location>
        <begin position="304"/>
        <end position="401"/>
    </location>
</feature>
<keyword evidence="4 8" id="KW-0106">Calcium</keyword>
<dbReference type="InterPro" id="IPR002931">
    <property type="entry name" value="Transglutaminase-like"/>
</dbReference>
<proteinExistence type="inferred from homology"/>
<keyword evidence="5" id="KW-0012">Acyltransferase</keyword>
<feature type="binding site" evidence="8">
    <location>
        <position position="493"/>
    </location>
    <ligand>
        <name>Ca(2+)</name>
        <dbReference type="ChEBI" id="CHEBI:29108"/>
    </ligand>
</feature>
<evidence type="ECO:0000256" key="5">
    <source>
        <dbReference type="ARBA" id="ARBA00023315"/>
    </source>
</evidence>
<comment type="cofactor">
    <cofactor evidence="8">
        <name>Ca(2+)</name>
        <dbReference type="ChEBI" id="CHEBI:29108"/>
    </cofactor>
    <text evidence="8">Binds 1 Ca(2+) ion per subunit.</text>
</comment>
<evidence type="ECO:0000313" key="12">
    <source>
        <dbReference type="Proteomes" id="UP000008820"/>
    </source>
</evidence>
<dbReference type="FunFam" id="3.90.260.10:FF:000001">
    <property type="entry name" value="Protein-glutamine gamma-glutamyltransferase 2"/>
    <property type="match status" value="1"/>
</dbReference>
<dbReference type="InterPro" id="IPR013783">
    <property type="entry name" value="Ig-like_fold"/>
</dbReference>
<protein>
    <recommendedName>
        <fullName evidence="6">protein-glutamine gamma-glutamyltransferase</fullName>
        <ecNumber evidence="6">2.3.2.13</ecNumber>
    </recommendedName>
</protein>
<dbReference type="PANTHER" id="PTHR11590">
    <property type="entry name" value="PROTEIN-GLUTAMINE GAMMA-GLUTAMYLTRANSFERASE"/>
    <property type="match status" value="1"/>
</dbReference>
<reference evidence="11" key="2">
    <citation type="submission" date="2020-05" db="UniProtKB">
        <authorList>
            <consortium name="EnsemblMetazoa"/>
        </authorList>
    </citation>
    <scope>IDENTIFICATION</scope>
    <source>
        <strain evidence="11">LVP_AGWG</strain>
    </source>
</reference>
<dbReference type="InterPro" id="IPR036985">
    <property type="entry name" value="Transglutaminase-like_sf"/>
</dbReference>
<keyword evidence="3 8" id="KW-0479">Metal-binding</keyword>
<organism evidence="11 12">
    <name type="scientific">Aedes aegypti</name>
    <name type="common">Yellowfever mosquito</name>
    <name type="synonym">Culex aegypti</name>
    <dbReference type="NCBI Taxonomy" id="7159"/>
    <lineage>
        <taxon>Eukaryota</taxon>
        <taxon>Metazoa</taxon>
        <taxon>Ecdysozoa</taxon>
        <taxon>Arthropoda</taxon>
        <taxon>Hexapoda</taxon>
        <taxon>Insecta</taxon>
        <taxon>Pterygota</taxon>
        <taxon>Neoptera</taxon>
        <taxon>Endopterygota</taxon>
        <taxon>Diptera</taxon>
        <taxon>Nematocera</taxon>
        <taxon>Culicoidea</taxon>
        <taxon>Culicidae</taxon>
        <taxon>Culicinae</taxon>
        <taxon>Aedini</taxon>
        <taxon>Aedes</taxon>
        <taxon>Stegomyia</taxon>
    </lineage>
</organism>
<dbReference type="InterPro" id="IPR038765">
    <property type="entry name" value="Papain-like_cys_pep_sf"/>
</dbReference>
<keyword evidence="2" id="KW-0808">Transferase</keyword>
<dbReference type="GO" id="GO:0046872">
    <property type="term" value="F:metal ion binding"/>
    <property type="evidence" value="ECO:0007669"/>
    <property type="project" value="UniProtKB-KW"/>
</dbReference>
<evidence type="ECO:0000256" key="4">
    <source>
        <dbReference type="ARBA" id="ARBA00022837"/>
    </source>
</evidence>
<feature type="binding site" evidence="8">
    <location>
        <position position="438"/>
    </location>
    <ligand>
        <name>Ca(2+)</name>
        <dbReference type="ChEBI" id="CHEBI:29108"/>
    </ligand>
</feature>
<feature type="active site" evidence="7">
    <location>
        <position position="312"/>
    </location>
</feature>
<dbReference type="AlphaFoldDB" id="A0A6I8TUA4"/>
<dbReference type="InParanoid" id="A0A6I8TUA4"/>
<dbReference type="SUPFAM" id="SSF81296">
    <property type="entry name" value="E set domains"/>
    <property type="match status" value="1"/>
</dbReference>
<evidence type="ECO:0000313" key="10">
    <source>
        <dbReference type="EnsemblMetazoa" id="AAEL022582-PA"/>
    </source>
</evidence>
<dbReference type="OrthoDB" id="437511at2759"/>
<evidence type="ECO:0000256" key="7">
    <source>
        <dbReference type="PIRSR" id="PIRSR000459-1"/>
    </source>
</evidence>
<dbReference type="EC" id="2.3.2.13" evidence="6"/>
<dbReference type="EnsemblMetazoa" id="AAEL022582-RA">
    <property type="protein sequence ID" value="AAEL022582-PA"/>
    <property type="gene ID" value="AAEL022582"/>
</dbReference>
<dbReference type="EnsemblMetazoa" id="AAEL026610-RA">
    <property type="protein sequence ID" value="AAEL026610-PA"/>
    <property type="gene ID" value="AAEL026610"/>
</dbReference>
<dbReference type="PROSITE" id="PS00547">
    <property type="entry name" value="TRANSGLUTAMINASES"/>
    <property type="match status" value="1"/>
</dbReference>
<dbReference type="InterPro" id="IPR036238">
    <property type="entry name" value="Transglutaminase_C_sf"/>
</dbReference>
<keyword evidence="12" id="KW-1185">Reference proteome</keyword>
<dbReference type="Proteomes" id="UP000008820">
    <property type="component" value="Chromosome 2"/>
</dbReference>
<feature type="binding site" evidence="8">
    <location>
        <position position="440"/>
    </location>
    <ligand>
        <name>Ca(2+)</name>
        <dbReference type="ChEBI" id="CHEBI:29108"/>
    </ligand>
</feature>
<dbReference type="Pfam" id="PF00868">
    <property type="entry name" value="Transglut_N"/>
    <property type="match status" value="1"/>
</dbReference>
<evidence type="ECO:0000256" key="1">
    <source>
        <dbReference type="ARBA" id="ARBA00005968"/>
    </source>
</evidence>
<feature type="binding site" evidence="8">
    <location>
        <position position="488"/>
    </location>
    <ligand>
        <name>Ca(2+)</name>
        <dbReference type="ChEBI" id="CHEBI:29108"/>
    </ligand>
</feature>
<dbReference type="InterPro" id="IPR013808">
    <property type="entry name" value="Transglutaminase_AS"/>
</dbReference>
<dbReference type="Pfam" id="PF00927">
    <property type="entry name" value="Transglut_C"/>
    <property type="match status" value="1"/>
</dbReference>
<gene>
    <name evidence="11" type="primary">110676966</name>
    <name evidence="10" type="synonym">110681051</name>
</gene>
<reference evidence="11 12" key="1">
    <citation type="submission" date="2017-06" db="EMBL/GenBank/DDBJ databases">
        <title>Aedes aegypti genome working group (AGWG) sequencing and assembly.</title>
        <authorList>
            <consortium name="Aedes aegypti Genome Working Group (AGWG)"/>
            <person name="Matthews B.J."/>
        </authorList>
    </citation>
    <scope>NUCLEOTIDE SEQUENCE [LARGE SCALE GENOMIC DNA]</scope>
    <source>
        <strain evidence="11 12">LVP_AGWG</strain>
    </source>
</reference>
<dbReference type="InterPro" id="IPR014756">
    <property type="entry name" value="Ig_E-set"/>
</dbReference>
<dbReference type="PANTHER" id="PTHR11590:SF69">
    <property type="entry name" value="RE08173P"/>
    <property type="match status" value="1"/>
</dbReference>
<feature type="active site" evidence="7">
    <location>
        <position position="398"/>
    </location>
</feature>
<dbReference type="InterPro" id="IPR001102">
    <property type="entry name" value="Transglutaminase_N"/>
</dbReference>
<dbReference type="GO" id="GO:0003810">
    <property type="term" value="F:protein-glutamine gamma-glutamyltransferase activity"/>
    <property type="evidence" value="ECO:0007669"/>
    <property type="project" value="UniProtKB-EC"/>
</dbReference>
<evidence type="ECO:0000259" key="9">
    <source>
        <dbReference type="SMART" id="SM00460"/>
    </source>
</evidence>
<comment type="similarity">
    <text evidence="1">Belongs to the transglutaminase superfamily. Transglutaminase family.</text>
</comment>
<dbReference type="InterPro" id="IPR050779">
    <property type="entry name" value="Transglutaminase"/>
</dbReference>
<dbReference type="SUPFAM" id="SSF49309">
    <property type="entry name" value="Transglutaminase, two C-terminal domains"/>
    <property type="match status" value="2"/>
</dbReference>
<feature type="active site" evidence="7">
    <location>
        <position position="371"/>
    </location>
</feature>
<dbReference type="InterPro" id="IPR008958">
    <property type="entry name" value="Transglutaminase_C"/>
</dbReference>
<evidence type="ECO:0000256" key="3">
    <source>
        <dbReference type="ARBA" id="ARBA00022723"/>
    </source>
</evidence>
<evidence type="ECO:0000256" key="8">
    <source>
        <dbReference type="PIRSR" id="PIRSR000459-2"/>
    </source>
</evidence>
<sequence>MEGGLSPWMMSPQGANMYDNMEDVPLGITGVDPCLDKNGENHRTSRFEMMNRHKMNTGNPVLVVRRGQPFHLKVYCDRPYDEEKDVISFMLSVHPMDGERVSHGHGTVVHLPLQKADDDADEDESDWRAVLETQEDEVLTISIRPSARASVSKWNLAIDTKQVGFDQVINANVSVDFYLLFNPWCENDYVYLEDEKLREEYVLSDTTMIWRGCNRSFHPTVWKLGQFERDILECSFVLLSTVGRVSATYRGNPVRVARALSATVNSNDDNGALMGRWGNEFPDGTPPTKWIGSVEILQQYYASGTSVRYGQCWVFSGVLATISRALGIPCRVVSNFNSAHDSEASLTIDYYIGENNNHLDEFSSDSTWNFHVWNEMWMQRPDLGEKSGEQYDGWQVVDATPQELSDGMYKLGPAPVKAVKCGEINVNYDCDFVFAEVNADEIYWRYTGPGQPLKLVKKDPTKIGQFISTKAVGSWDREDITESYKYEEKSCDERITMMKALKQASSSFARIYTNEEFHDIDFDVEIRNDVKIGESFTIILNLKNNSDDTPYSIEGMVHVDTVLYTGKLRTPLKAIPFEEEVQPNSTASVELHVEFEEYYSNVLDQNYFKIICSASVLGTNYEYFAEEDYRVRKPDIKINLDNEPSIGLPLYITATLQNPMPIPLTNGVFRFECSGVWQPVEIPCDYIEAGDTAYIKFRMTPQLTGSAQIAAKFNALELNDVDGFASFEVTEDTSELNAGRSLKSSLVFA</sequence>
<dbReference type="PIRSF" id="PIRSF000459">
    <property type="entry name" value="TGM_EBP42"/>
    <property type="match status" value="1"/>
</dbReference>
<dbReference type="Pfam" id="PF01841">
    <property type="entry name" value="Transglut_core"/>
    <property type="match status" value="1"/>
</dbReference>
<name>A0A6I8TUA4_AEDAE</name>
<dbReference type="SUPFAM" id="SSF54001">
    <property type="entry name" value="Cysteine proteinases"/>
    <property type="match status" value="1"/>
</dbReference>